<evidence type="ECO:0000256" key="1">
    <source>
        <dbReference type="PROSITE-ProRule" id="PRU00042"/>
    </source>
</evidence>
<proteinExistence type="predicted"/>
<feature type="region of interest" description="Disordered" evidence="2">
    <location>
        <begin position="162"/>
        <end position="184"/>
    </location>
</feature>
<feature type="domain" description="C2H2-type" evidence="3">
    <location>
        <begin position="47"/>
        <end position="74"/>
    </location>
</feature>
<dbReference type="AlphaFoldDB" id="A0ABC9GAF4"/>
<evidence type="ECO:0000313" key="5">
    <source>
        <dbReference type="Proteomes" id="UP001497457"/>
    </source>
</evidence>
<protein>
    <recommendedName>
        <fullName evidence="3">C2H2-type domain-containing protein</fullName>
    </recommendedName>
</protein>
<name>A0ABC9GAF4_9POAL</name>
<evidence type="ECO:0000256" key="2">
    <source>
        <dbReference type="SAM" id="MobiDB-lite"/>
    </source>
</evidence>
<reference evidence="5" key="1">
    <citation type="submission" date="2024-06" db="EMBL/GenBank/DDBJ databases">
        <authorList>
            <person name="Ryan C."/>
        </authorList>
    </citation>
    <scope>NUCLEOTIDE SEQUENCE [LARGE SCALE GENOMIC DNA]</scope>
</reference>
<keyword evidence="1" id="KW-0863">Zinc-finger</keyword>
<sequence length="190" mass="19430">MERPSSPPSEAAGLHLSLALAPPAAGRRDEPDEAAAFVDGKQQVRLFPCLFCSKTFLKSQALGGHQNAHKKDRAAGCWNPLLYGDSHDAGGGAAGGSGAVPIVSHGGTATELLAGGVKLEVPDDGHEESLADLQVPVAPPATGGRDGTLGMLNWIRISCASAPPETESGNANTAMASGAMEDDLDLELRL</sequence>
<dbReference type="GO" id="GO:0008270">
    <property type="term" value="F:zinc ion binding"/>
    <property type="evidence" value="ECO:0007669"/>
    <property type="project" value="UniProtKB-KW"/>
</dbReference>
<evidence type="ECO:0000259" key="3">
    <source>
        <dbReference type="PROSITE" id="PS50157"/>
    </source>
</evidence>
<keyword evidence="1" id="KW-0862">Zinc</keyword>
<accession>A0ABC9GAF4</accession>
<reference evidence="4 5" key="2">
    <citation type="submission" date="2024-10" db="EMBL/GenBank/DDBJ databases">
        <authorList>
            <person name="Ryan C."/>
        </authorList>
    </citation>
    <scope>NUCLEOTIDE SEQUENCE [LARGE SCALE GENOMIC DNA]</scope>
</reference>
<evidence type="ECO:0000313" key="4">
    <source>
        <dbReference type="EMBL" id="CAL5091385.1"/>
    </source>
</evidence>
<dbReference type="PROSITE" id="PS50157">
    <property type="entry name" value="ZINC_FINGER_C2H2_2"/>
    <property type="match status" value="1"/>
</dbReference>
<dbReference type="InterPro" id="IPR045320">
    <property type="entry name" value="JAGGED/SL1-like"/>
</dbReference>
<organism evidence="4 5">
    <name type="scientific">Urochloa decumbens</name>
    <dbReference type="NCBI Taxonomy" id="240449"/>
    <lineage>
        <taxon>Eukaryota</taxon>
        <taxon>Viridiplantae</taxon>
        <taxon>Streptophyta</taxon>
        <taxon>Embryophyta</taxon>
        <taxon>Tracheophyta</taxon>
        <taxon>Spermatophyta</taxon>
        <taxon>Magnoliopsida</taxon>
        <taxon>Liliopsida</taxon>
        <taxon>Poales</taxon>
        <taxon>Poaceae</taxon>
        <taxon>PACMAD clade</taxon>
        <taxon>Panicoideae</taxon>
        <taxon>Panicodae</taxon>
        <taxon>Paniceae</taxon>
        <taxon>Melinidinae</taxon>
        <taxon>Urochloa</taxon>
    </lineage>
</organism>
<gene>
    <name evidence="4" type="ORF">URODEC1_LOCUS114349</name>
</gene>
<dbReference type="PROSITE" id="PS00028">
    <property type="entry name" value="ZINC_FINGER_C2H2_1"/>
    <property type="match status" value="1"/>
</dbReference>
<dbReference type="PANTHER" id="PTHR45730">
    <property type="entry name" value="ZINC FINGER PROTEIN JAGGED"/>
    <property type="match status" value="1"/>
</dbReference>
<keyword evidence="1" id="KW-0479">Metal-binding</keyword>
<dbReference type="SUPFAM" id="SSF57667">
    <property type="entry name" value="beta-beta-alpha zinc fingers"/>
    <property type="match status" value="1"/>
</dbReference>
<dbReference type="Proteomes" id="UP001497457">
    <property type="component" value="Chromosome 8b"/>
</dbReference>
<dbReference type="EMBL" id="OZ075118">
    <property type="protein sequence ID" value="CAL5091385.1"/>
    <property type="molecule type" value="Genomic_DNA"/>
</dbReference>
<dbReference type="InterPro" id="IPR013087">
    <property type="entry name" value="Znf_C2H2_type"/>
</dbReference>
<keyword evidence="5" id="KW-1185">Reference proteome</keyword>
<dbReference type="InterPro" id="IPR036236">
    <property type="entry name" value="Znf_C2H2_sf"/>
</dbReference>
<dbReference type="PANTHER" id="PTHR45730:SF108">
    <property type="entry name" value="PROTEIN LATE FLOWERING"/>
    <property type="match status" value="1"/>
</dbReference>